<evidence type="ECO:0000256" key="4">
    <source>
        <dbReference type="RuleBase" id="RU003494"/>
    </source>
</evidence>
<dbReference type="SFLD" id="SFLDG01150">
    <property type="entry name" value="Main.1:_Beta-like"/>
    <property type="match status" value="1"/>
</dbReference>
<dbReference type="PROSITE" id="PS50404">
    <property type="entry name" value="GST_NTER"/>
    <property type="match status" value="1"/>
</dbReference>
<organism evidence="7 8">
    <name type="scientific">Vibrio nereis</name>
    <dbReference type="NCBI Taxonomy" id="693"/>
    <lineage>
        <taxon>Bacteria</taxon>
        <taxon>Pseudomonadati</taxon>
        <taxon>Pseudomonadota</taxon>
        <taxon>Gammaproteobacteria</taxon>
        <taxon>Vibrionales</taxon>
        <taxon>Vibrionaceae</taxon>
        <taxon>Vibrio</taxon>
    </lineage>
</organism>
<dbReference type="AlphaFoldDB" id="A0A0M0HRY2"/>
<dbReference type="SUPFAM" id="SSF52833">
    <property type="entry name" value="Thioredoxin-like"/>
    <property type="match status" value="1"/>
</dbReference>
<dbReference type="PANTHER" id="PTHR44051">
    <property type="entry name" value="GLUTATHIONE S-TRANSFERASE-RELATED"/>
    <property type="match status" value="1"/>
</dbReference>
<keyword evidence="8" id="KW-1185">Reference proteome</keyword>
<dbReference type="InterPro" id="IPR036282">
    <property type="entry name" value="Glutathione-S-Trfase_C_sf"/>
</dbReference>
<dbReference type="Gene3D" id="3.40.30.10">
    <property type="entry name" value="Glutaredoxin"/>
    <property type="match status" value="1"/>
</dbReference>
<feature type="domain" description="GST N-terminal" evidence="5">
    <location>
        <begin position="1"/>
        <end position="81"/>
    </location>
</feature>
<dbReference type="SFLD" id="SFLDG00358">
    <property type="entry name" value="Main_(cytGST)"/>
    <property type="match status" value="1"/>
</dbReference>
<dbReference type="EC" id="2.5.1.18" evidence="1"/>
<evidence type="ECO:0000313" key="7">
    <source>
        <dbReference type="EMBL" id="KOO04824.1"/>
    </source>
</evidence>
<comment type="caution">
    <text evidence="7">The sequence shown here is derived from an EMBL/GenBank/DDBJ whole genome shotgun (WGS) entry which is preliminary data.</text>
</comment>
<dbReference type="Gene3D" id="1.20.1050.10">
    <property type="match status" value="1"/>
</dbReference>
<dbReference type="STRING" id="693.AKJ17_03930"/>
<dbReference type="OrthoDB" id="9810080at2"/>
<comment type="similarity">
    <text evidence="4">Belongs to the GST superfamily.</text>
</comment>
<keyword evidence="2 7" id="KW-0808">Transferase</keyword>
<dbReference type="InterPro" id="IPR010987">
    <property type="entry name" value="Glutathione-S-Trfase_C-like"/>
</dbReference>
<dbReference type="Pfam" id="PF02798">
    <property type="entry name" value="GST_N"/>
    <property type="match status" value="1"/>
</dbReference>
<evidence type="ECO:0000256" key="2">
    <source>
        <dbReference type="ARBA" id="ARBA00022679"/>
    </source>
</evidence>
<protein>
    <recommendedName>
        <fullName evidence="1">glutathione transferase</fullName>
        <ecNumber evidence="1">2.5.1.18</ecNumber>
    </recommendedName>
</protein>
<evidence type="ECO:0000259" key="5">
    <source>
        <dbReference type="PROSITE" id="PS50404"/>
    </source>
</evidence>
<dbReference type="GO" id="GO:0005737">
    <property type="term" value="C:cytoplasm"/>
    <property type="evidence" value="ECO:0007669"/>
    <property type="project" value="UniProtKB-ARBA"/>
</dbReference>
<dbReference type="SUPFAM" id="SSF47616">
    <property type="entry name" value="GST C-terminal domain-like"/>
    <property type="match status" value="1"/>
</dbReference>
<dbReference type="Pfam" id="PF00043">
    <property type="entry name" value="GST_C"/>
    <property type="match status" value="1"/>
</dbReference>
<evidence type="ECO:0000313" key="8">
    <source>
        <dbReference type="Proteomes" id="UP000037515"/>
    </source>
</evidence>
<dbReference type="InterPro" id="IPR004045">
    <property type="entry name" value="Glutathione_S-Trfase_N"/>
</dbReference>
<evidence type="ECO:0000256" key="3">
    <source>
        <dbReference type="ARBA" id="ARBA00047960"/>
    </source>
</evidence>
<dbReference type="CDD" id="cd03046">
    <property type="entry name" value="GST_N_GTT1_like"/>
    <property type="match status" value="1"/>
</dbReference>
<feature type="domain" description="GST C-terminal" evidence="6">
    <location>
        <begin position="87"/>
        <end position="208"/>
    </location>
</feature>
<dbReference type="PROSITE" id="PS50405">
    <property type="entry name" value="GST_CTER"/>
    <property type="match status" value="1"/>
</dbReference>
<comment type="catalytic activity">
    <reaction evidence="3">
        <text>RX + glutathione = an S-substituted glutathione + a halide anion + H(+)</text>
        <dbReference type="Rhea" id="RHEA:16437"/>
        <dbReference type="ChEBI" id="CHEBI:15378"/>
        <dbReference type="ChEBI" id="CHEBI:16042"/>
        <dbReference type="ChEBI" id="CHEBI:17792"/>
        <dbReference type="ChEBI" id="CHEBI:57925"/>
        <dbReference type="ChEBI" id="CHEBI:90779"/>
        <dbReference type="EC" id="2.5.1.18"/>
    </reaction>
</comment>
<gene>
    <name evidence="7" type="ORF">AKJ17_03930</name>
</gene>
<dbReference type="InterPro" id="IPR040079">
    <property type="entry name" value="Glutathione_S-Trfase"/>
</dbReference>
<dbReference type="RefSeq" id="WP_053394482.1">
    <property type="nucleotide sequence ID" value="NZ_LHPJ01000004.1"/>
</dbReference>
<dbReference type="FunFam" id="3.40.30.10:FF:000156">
    <property type="entry name" value="Glutathione S-transferase 1"/>
    <property type="match status" value="1"/>
</dbReference>
<evidence type="ECO:0000256" key="1">
    <source>
        <dbReference type="ARBA" id="ARBA00012452"/>
    </source>
</evidence>
<proteinExistence type="inferred from homology"/>
<dbReference type="Proteomes" id="UP000037515">
    <property type="component" value="Unassembled WGS sequence"/>
</dbReference>
<name>A0A0M0HRY2_VIBNE</name>
<dbReference type="InterPro" id="IPR004046">
    <property type="entry name" value="GST_C"/>
</dbReference>
<sequence>MIKLHHLNQSRSKRIIWLLEELGLDYEVVAYQRDSVTFLAPPELKSVHPLGKSPVIEDNGQVITESGAITEYLIEQYGAEKLAPQRGTQAYVEYLQWMHFAESSAILPLLLKVFVAKDGAEMNFLDGYADVETQKVMSYFNQCLEGKTYLVEERLTGADIMMSFIAEMLHKFGLLAQFENIQRYAALLAEHPAYQKANMLEAEYDSTVTH</sequence>
<dbReference type="GO" id="GO:0004601">
    <property type="term" value="F:peroxidase activity"/>
    <property type="evidence" value="ECO:0007669"/>
    <property type="project" value="UniProtKB-ARBA"/>
</dbReference>
<dbReference type="SFLD" id="SFLDS00019">
    <property type="entry name" value="Glutathione_Transferase_(cytos"/>
    <property type="match status" value="1"/>
</dbReference>
<accession>A0A0M0HRY2</accession>
<dbReference type="PATRIC" id="fig|693.5.peg.793"/>
<evidence type="ECO:0000259" key="6">
    <source>
        <dbReference type="PROSITE" id="PS50405"/>
    </source>
</evidence>
<dbReference type="GO" id="GO:0004364">
    <property type="term" value="F:glutathione transferase activity"/>
    <property type="evidence" value="ECO:0007669"/>
    <property type="project" value="UniProtKB-EC"/>
</dbReference>
<dbReference type="PANTHER" id="PTHR44051:SF9">
    <property type="entry name" value="GLUTATHIONE S-TRANSFERASE 1"/>
    <property type="match status" value="1"/>
</dbReference>
<dbReference type="InterPro" id="IPR036249">
    <property type="entry name" value="Thioredoxin-like_sf"/>
</dbReference>
<dbReference type="EMBL" id="LHPJ01000004">
    <property type="protein sequence ID" value="KOO04824.1"/>
    <property type="molecule type" value="Genomic_DNA"/>
</dbReference>
<reference evidence="8" key="1">
    <citation type="submission" date="2015-08" db="EMBL/GenBank/DDBJ databases">
        <title>Vibrio galatheae sp. nov., a novel member of the Vibrionaceae family isolated from the Solomon Islands.</title>
        <authorList>
            <person name="Giubergia S."/>
            <person name="Machado H."/>
            <person name="Mateiu R.V."/>
            <person name="Gram L."/>
        </authorList>
    </citation>
    <scope>NUCLEOTIDE SEQUENCE [LARGE SCALE GENOMIC DNA]</scope>
    <source>
        <strain evidence="8">DSM 19584</strain>
    </source>
</reference>